<proteinExistence type="predicted"/>
<name>A0ABS6VUN3_9GAMM</name>
<keyword evidence="1" id="KW-0812">Transmembrane</keyword>
<dbReference type="RefSeq" id="WP_219044284.1">
    <property type="nucleotide sequence ID" value="NZ_JAHWDQ010000004.1"/>
</dbReference>
<accession>A0ABS6VUN3</accession>
<gene>
    <name evidence="3" type="primary">pilV</name>
    <name evidence="3" type="ORF">KXJ70_14685</name>
</gene>
<feature type="transmembrane region" description="Helical" evidence="1">
    <location>
        <begin position="12"/>
        <end position="36"/>
    </location>
</feature>
<keyword evidence="4" id="KW-1185">Reference proteome</keyword>
<dbReference type="InterPro" id="IPR013362">
    <property type="entry name" value="Pilus_4_PilV"/>
</dbReference>
<sequence length="190" mass="20205">MAIRHRSTNTGFTLIEILVALVVLLVGLMGAAGLMVRTVQQEAESYQRLQALNVLQDMVDRINANRAVADCYSYGAAGSTMGYNVSALTSCSLGDASQQAIANADLTEWNNLLQGAAEQIGSAKVGAMVGARGCVQQISAADQTYRITVAWQGLSETVTATENNTCGKDQYGDEKLRRIVSAIIRIGDLS</sequence>
<organism evidence="3 4">
    <name type="scientific">Zhongshania aquimaris</name>
    <dbReference type="NCBI Taxonomy" id="2857107"/>
    <lineage>
        <taxon>Bacteria</taxon>
        <taxon>Pseudomonadati</taxon>
        <taxon>Pseudomonadota</taxon>
        <taxon>Gammaproteobacteria</taxon>
        <taxon>Cellvibrionales</taxon>
        <taxon>Spongiibacteraceae</taxon>
        <taxon>Zhongshania</taxon>
    </lineage>
</organism>
<dbReference type="PROSITE" id="PS00409">
    <property type="entry name" value="PROKAR_NTER_METHYL"/>
    <property type="match status" value="1"/>
</dbReference>
<dbReference type="NCBIfam" id="TIGR02523">
    <property type="entry name" value="type_IV_pilV"/>
    <property type="match status" value="1"/>
</dbReference>
<comment type="caution">
    <text evidence="3">The sequence shown here is derived from an EMBL/GenBank/DDBJ whole genome shotgun (WGS) entry which is preliminary data.</text>
</comment>
<dbReference type="InterPro" id="IPR012902">
    <property type="entry name" value="N_methyl_site"/>
</dbReference>
<evidence type="ECO:0000259" key="2">
    <source>
        <dbReference type="Pfam" id="PF22150"/>
    </source>
</evidence>
<reference evidence="3" key="1">
    <citation type="submission" date="2021-07" db="EMBL/GenBank/DDBJ databases">
        <title>Zhongshania sp. CAU 1632 isolated from seawater.</title>
        <authorList>
            <person name="Kim W."/>
        </authorList>
    </citation>
    <scope>NUCLEOTIDE SEQUENCE</scope>
    <source>
        <strain evidence="3">CAU 1632</strain>
    </source>
</reference>
<dbReference type="Pfam" id="PF22150">
    <property type="entry name" value="Tt1218-like"/>
    <property type="match status" value="1"/>
</dbReference>
<evidence type="ECO:0000313" key="3">
    <source>
        <dbReference type="EMBL" id="MBW2942039.1"/>
    </source>
</evidence>
<dbReference type="EMBL" id="JAHWDQ010000004">
    <property type="protein sequence ID" value="MBW2942039.1"/>
    <property type="molecule type" value="Genomic_DNA"/>
</dbReference>
<keyword evidence="1" id="KW-1133">Transmembrane helix</keyword>
<dbReference type="NCBIfam" id="TIGR02532">
    <property type="entry name" value="IV_pilin_GFxxxE"/>
    <property type="match status" value="1"/>
</dbReference>
<protein>
    <submittedName>
        <fullName evidence="3">Type IV pilus modification protein PilV</fullName>
    </submittedName>
</protein>
<dbReference type="InterPro" id="IPR054402">
    <property type="entry name" value="Tt1218-like_dom"/>
</dbReference>
<dbReference type="Pfam" id="PF07963">
    <property type="entry name" value="N_methyl"/>
    <property type="match status" value="1"/>
</dbReference>
<evidence type="ECO:0000256" key="1">
    <source>
        <dbReference type="SAM" id="Phobius"/>
    </source>
</evidence>
<evidence type="ECO:0000313" key="4">
    <source>
        <dbReference type="Proteomes" id="UP001166291"/>
    </source>
</evidence>
<dbReference type="Proteomes" id="UP001166291">
    <property type="component" value="Unassembled WGS sequence"/>
</dbReference>
<keyword evidence="1" id="KW-0472">Membrane</keyword>
<feature type="domain" description="Type IV pilin Tt1218-like" evidence="2">
    <location>
        <begin position="34"/>
        <end position="106"/>
    </location>
</feature>